<evidence type="ECO:0000259" key="3">
    <source>
        <dbReference type="SMART" id="SM00822"/>
    </source>
</evidence>
<evidence type="ECO:0000256" key="2">
    <source>
        <dbReference type="ARBA" id="ARBA00023002"/>
    </source>
</evidence>
<dbReference type="PRINTS" id="PR00081">
    <property type="entry name" value="GDHRDH"/>
</dbReference>
<dbReference type="InterPro" id="IPR036291">
    <property type="entry name" value="NAD(P)-bd_dom_sf"/>
</dbReference>
<keyword evidence="5" id="KW-1185">Reference proteome</keyword>
<dbReference type="InterPro" id="IPR020904">
    <property type="entry name" value="Sc_DH/Rdtase_CS"/>
</dbReference>
<dbReference type="RefSeq" id="WP_345421149.1">
    <property type="nucleotide sequence ID" value="NZ_BAABGT010000063.1"/>
</dbReference>
<accession>A0ABP8RVH4</accession>
<comment type="caution">
    <text evidence="4">The sequence shown here is derived from an EMBL/GenBank/DDBJ whole genome shotgun (WGS) entry which is preliminary data.</text>
</comment>
<dbReference type="PANTHER" id="PTHR42760">
    <property type="entry name" value="SHORT-CHAIN DEHYDROGENASES/REDUCTASES FAMILY MEMBER"/>
    <property type="match status" value="1"/>
</dbReference>
<dbReference type="Gene3D" id="3.40.50.720">
    <property type="entry name" value="NAD(P)-binding Rossmann-like Domain"/>
    <property type="match status" value="1"/>
</dbReference>
<dbReference type="PROSITE" id="PS00061">
    <property type="entry name" value="ADH_SHORT"/>
    <property type="match status" value="1"/>
</dbReference>
<sequence>MSGHALVTGAARGIGGATAAALAAQGFAVTATDVLPLDETVDRIREAGGTATGRVVDVRDRAAVRETVDAAAADHGGLHALVTCAGVYGRETHIDALTEDDVDLVLDVNVKGTLWMLQAGLPHLRRTAGRVVCLGSVAGRNGGVASGPHYGASKGGVHSIVRWASKAEAQHGVLVNGIAPGAVETPMIEGRGYSPEGMPLKRFGRPEEIAAVAAFLVSDAASFLTGAVVDVNGGIFQS</sequence>
<gene>
    <name evidence="4" type="ORF">GCM10023175_42030</name>
</gene>
<dbReference type="Pfam" id="PF13561">
    <property type="entry name" value="adh_short_C2"/>
    <property type="match status" value="1"/>
</dbReference>
<evidence type="ECO:0000313" key="4">
    <source>
        <dbReference type="EMBL" id="GAA4550988.1"/>
    </source>
</evidence>
<dbReference type="SMART" id="SM00822">
    <property type="entry name" value="PKS_KR"/>
    <property type="match status" value="1"/>
</dbReference>
<dbReference type="CDD" id="cd05233">
    <property type="entry name" value="SDR_c"/>
    <property type="match status" value="1"/>
</dbReference>
<comment type="similarity">
    <text evidence="1">Belongs to the short-chain dehydrogenases/reductases (SDR) family.</text>
</comment>
<dbReference type="PANTHER" id="PTHR42760:SF133">
    <property type="entry name" value="3-OXOACYL-[ACYL-CARRIER-PROTEIN] REDUCTASE"/>
    <property type="match status" value="1"/>
</dbReference>
<evidence type="ECO:0000313" key="5">
    <source>
        <dbReference type="Proteomes" id="UP001501598"/>
    </source>
</evidence>
<evidence type="ECO:0000256" key="1">
    <source>
        <dbReference type="ARBA" id="ARBA00006484"/>
    </source>
</evidence>
<keyword evidence="2" id="KW-0560">Oxidoreductase</keyword>
<dbReference type="InterPro" id="IPR057326">
    <property type="entry name" value="KR_dom"/>
</dbReference>
<feature type="domain" description="Ketoreductase" evidence="3">
    <location>
        <begin position="3"/>
        <end position="186"/>
    </location>
</feature>
<reference evidence="5" key="1">
    <citation type="journal article" date="2019" name="Int. J. Syst. Evol. Microbiol.">
        <title>The Global Catalogue of Microorganisms (GCM) 10K type strain sequencing project: providing services to taxonomists for standard genome sequencing and annotation.</title>
        <authorList>
            <consortium name="The Broad Institute Genomics Platform"/>
            <consortium name="The Broad Institute Genome Sequencing Center for Infectious Disease"/>
            <person name="Wu L."/>
            <person name="Ma J."/>
        </authorList>
    </citation>
    <scope>NUCLEOTIDE SEQUENCE [LARGE SCALE GENOMIC DNA]</scope>
    <source>
        <strain evidence="5">JCM 17906</strain>
    </source>
</reference>
<name>A0ABP8RVH4_9PSEU</name>
<protein>
    <submittedName>
        <fullName evidence="4">Glucose 1-dehydrogenase</fullName>
    </submittedName>
</protein>
<dbReference type="EMBL" id="BAABGT010000063">
    <property type="protein sequence ID" value="GAA4550988.1"/>
    <property type="molecule type" value="Genomic_DNA"/>
</dbReference>
<organism evidence="4 5">
    <name type="scientific">Pseudonocardia xishanensis</name>
    <dbReference type="NCBI Taxonomy" id="630995"/>
    <lineage>
        <taxon>Bacteria</taxon>
        <taxon>Bacillati</taxon>
        <taxon>Actinomycetota</taxon>
        <taxon>Actinomycetes</taxon>
        <taxon>Pseudonocardiales</taxon>
        <taxon>Pseudonocardiaceae</taxon>
        <taxon>Pseudonocardia</taxon>
    </lineage>
</organism>
<proteinExistence type="inferred from homology"/>
<dbReference type="Proteomes" id="UP001501598">
    <property type="component" value="Unassembled WGS sequence"/>
</dbReference>
<dbReference type="SUPFAM" id="SSF51735">
    <property type="entry name" value="NAD(P)-binding Rossmann-fold domains"/>
    <property type="match status" value="1"/>
</dbReference>
<dbReference type="InterPro" id="IPR002347">
    <property type="entry name" value="SDR_fam"/>
</dbReference>